<dbReference type="EMBL" id="JACNLL010000046">
    <property type="protein sequence ID" value="MBC8199293.1"/>
    <property type="molecule type" value="Genomic_DNA"/>
</dbReference>
<reference evidence="1 2" key="1">
    <citation type="submission" date="2020-08" db="EMBL/GenBank/DDBJ databases">
        <title>Bridging the membrane lipid divide: bacteria of the FCB group superphylum have the potential to synthesize archaeal ether lipids.</title>
        <authorList>
            <person name="Villanueva L."/>
            <person name="Von Meijenfeldt F.A.B."/>
            <person name="Westbye A.B."/>
            <person name="Yadav S."/>
            <person name="Hopmans E.C."/>
            <person name="Dutilh B.E."/>
            <person name="Sinninghe Damste J.S."/>
        </authorList>
    </citation>
    <scope>NUCLEOTIDE SEQUENCE [LARGE SCALE GENOMIC DNA]</scope>
    <source>
        <strain evidence="1">NIOZ-UU82</strain>
    </source>
</reference>
<dbReference type="AlphaFoldDB" id="A0A8J6N5W4"/>
<evidence type="ECO:0000313" key="1">
    <source>
        <dbReference type="EMBL" id="MBC8199293.1"/>
    </source>
</evidence>
<dbReference type="SUPFAM" id="SSF143011">
    <property type="entry name" value="RelE-like"/>
    <property type="match status" value="1"/>
</dbReference>
<dbReference type="InterPro" id="IPR035093">
    <property type="entry name" value="RelE/ParE_toxin_dom_sf"/>
</dbReference>
<proteinExistence type="predicted"/>
<gene>
    <name evidence="1" type="ORF">H8E80_04515</name>
</gene>
<accession>A0A8J6N5W4</accession>
<dbReference type="Proteomes" id="UP000603545">
    <property type="component" value="Unassembled WGS sequence"/>
</dbReference>
<dbReference type="Gene3D" id="3.30.2310.20">
    <property type="entry name" value="RelE-like"/>
    <property type="match status" value="1"/>
</dbReference>
<sequence>MRALSWSNAFTRSFKRWMRKRPDLDNDIAEALRLLVVNPFAPQLETHKLKGKLSGSWACSAGYDLRIVLAIGTHDEVY</sequence>
<evidence type="ECO:0000313" key="2">
    <source>
        <dbReference type="Proteomes" id="UP000603545"/>
    </source>
</evidence>
<protein>
    <submittedName>
        <fullName evidence="1">Type II toxin-antitoxin system mRNA interferase toxin, RelE/StbE family</fullName>
    </submittedName>
</protein>
<comment type="caution">
    <text evidence="1">The sequence shown here is derived from an EMBL/GenBank/DDBJ whole genome shotgun (WGS) entry which is preliminary data.</text>
</comment>
<organism evidence="1 2">
    <name type="scientific">Candidatus Desulfaltia bathyphila</name>
    <dbReference type="NCBI Taxonomy" id="2841697"/>
    <lineage>
        <taxon>Bacteria</taxon>
        <taxon>Pseudomonadati</taxon>
        <taxon>Thermodesulfobacteriota</taxon>
        <taxon>Desulfobacteria</taxon>
        <taxon>Desulfobacterales</taxon>
        <taxon>Desulfobacterales incertae sedis</taxon>
        <taxon>Candidatus Desulfaltia</taxon>
    </lineage>
</organism>
<name>A0A8J6N5W4_9BACT</name>